<reference evidence="1 2" key="1">
    <citation type="submission" date="2020-09" db="EMBL/GenBank/DDBJ databases">
        <title>Draft genome of Gelidibacter salicanalis PAMC21136.</title>
        <authorList>
            <person name="Park H."/>
        </authorList>
    </citation>
    <scope>NUCLEOTIDE SEQUENCE [LARGE SCALE GENOMIC DNA]</scope>
    <source>
        <strain evidence="1 2">PAMC21136</strain>
    </source>
</reference>
<dbReference type="RefSeq" id="WP_199598145.1">
    <property type="nucleotide sequence ID" value="NZ_JAEHJZ010000010.1"/>
</dbReference>
<evidence type="ECO:0000313" key="1">
    <source>
        <dbReference type="EMBL" id="MBJ7880311.1"/>
    </source>
</evidence>
<keyword evidence="2" id="KW-1185">Reference proteome</keyword>
<comment type="caution">
    <text evidence="1">The sequence shown here is derived from an EMBL/GenBank/DDBJ whole genome shotgun (WGS) entry which is preliminary data.</text>
</comment>
<dbReference type="AlphaFoldDB" id="A0A934KIV2"/>
<evidence type="ECO:0000313" key="2">
    <source>
        <dbReference type="Proteomes" id="UP000662373"/>
    </source>
</evidence>
<accession>A0A934KIV2</accession>
<name>A0A934KIV2_9FLAO</name>
<protein>
    <submittedName>
        <fullName evidence="1">Uncharacterized protein</fullName>
    </submittedName>
</protein>
<gene>
    <name evidence="1" type="ORF">JEM65_06540</name>
</gene>
<proteinExistence type="predicted"/>
<dbReference type="Proteomes" id="UP000662373">
    <property type="component" value="Unassembled WGS sequence"/>
</dbReference>
<dbReference type="EMBL" id="JAEHJZ010000010">
    <property type="protein sequence ID" value="MBJ7880311.1"/>
    <property type="molecule type" value="Genomic_DNA"/>
</dbReference>
<sequence length="107" mass="13043">MIIFQDNVIKEFDDLIFDLYSKDYFSPKQSAEVYVDRIIDFIKESIETFPSQKTPQKLHHFGSKYMFYKSNSRTTWFIFYESEYQKYLITKIINNHIRDSNYLHGDK</sequence>
<organism evidence="1 2">
    <name type="scientific">Gelidibacter salicanalis</name>
    <dbReference type="NCBI Taxonomy" id="291193"/>
    <lineage>
        <taxon>Bacteria</taxon>
        <taxon>Pseudomonadati</taxon>
        <taxon>Bacteroidota</taxon>
        <taxon>Flavobacteriia</taxon>
        <taxon>Flavobacteriales</taxon>
        <taxon>Flavobacteriaceae</taxon>
        <taxon>Gelidibacter</taxon>
    </lineage>
</organism>